<gene>
    <name evidence="6" type="ORF">HII31_05978</name>
</gene>
<evidence type="ECO:0000256" key="4">
    <source>
        <dbReference type="SAM" id="MobiDB-lite"/>
    </source>
</evidence>
<dbReference type="GO" id="GO:0000781">
    <property type="term" value="C:chromosome, telomeric region"/>
    <property type="evidence" value="ECO:0007669"/>
    <property type="project" value="UniProtKB-SubCell"/>
</dbReference>
<keyword evidence="3" id="KW-0779">Telomere</keyword>
<evidence type="ECO:0000259" key="5">
    <source>
        <dbReference type="Pfam" id="PF10451"/>
    </source>
</evidence>
<dbReference type="EMBL" id="JABCIY010000112">
    <property type="protein sequence ID" value="KAF7192706.1"/>
    <property type="molecule type" value="Genomic_DNA"/>
</dbReference>
<name>A0A8H6RHQ4_9PEZI</name>
<dbReference type="AlphaFoldDB" id="A0A8H6RHQ4"/>
<evidence type="ECO:0000256" key="2">
    <source>
        <dbReference type="ARBA" id="ARBA00022454"/>
    </source>
</evidence>
<feature type="domain" description="CST complex subunit Stn1 N-terminal" evidence="5">
    <location>
        <begin position="44"/>
        <end position="94"/>
    </location>
</feature>
<proteinExistence type="predicted"/>
<sequence length="257" mass="29847">MNNARSGEIYPAKYYDASPTWYRWNKLSVAHVYQLRQEPGFEGQNIWFWLNHPIQYVRLVGFICQVDMVAGGRYVLMTLDDSSGANIEIKLEREAGKISENGFKEYLPITDLDNVLVRVEMGLPIVTLDRVVLELGTVVIAEGQIGSYMQNRQMVLSRLQRVPDTRAEAQHWAKVAEWKRLILGTPWVLSVEKRLELDQKAIQEVKKELKEVKHRKKKSAKREVLNEQREKRRQLDEVEMNKGALPGSEILKMPWDD</sequence>
<dbReference type="Proteomes" id="UP000660729">
    <property type="component" value="Unassembled WGS sequence"/>
</dbReference>
<comment type="caution">
    <text evidence="6">The sequence shown here is derived from an EMBL/GenBank/DDBJ whole genome shotgun (WGS) entry which is preliminary data.</text>
</comment>
<comment type="subcellular location">
    <subcellularLocation>
        <location evidence="1">Chromosome</location>
        <location evidence="1">Telomere</location>
    </subcellularLocation>
</comment>
<accession>A0A8H6RHQ4</accession>
<evidence type="ECO:0000313" key="6">
    <source>
        <dbReference type="EMBL" id="KAF7192706.1"/>
    </source>
</evidence>
<evidence type="ECO:0000256" key="1">
    <source>
        <dbReference type="ARBA" id="ARBA00004574"/>
    </source>
</evidence>
<dbReference type="OrthoDB" id="77828at2759"/>
<keyword evidence="2" id="KW-0158">Chromosome</keyword>
<dbReference type="InterPro" id="IPR018856">
    <property type="entry name" value="Stn1_N"/>
</dbReference>
<dbReference type="InterPro" id="IPR012340">
    <property type="entry name" value="NA-bd_OB-fold"/>
</dbReference>
<dbReference type="Gene3D" id="2.40.50.140">
    <property type="entry name" value="Nucleic acid-binding proteins"/>
    <property type="match status" value="1"/>
</dbReference>
<evidence type="ECO:0000256" key="3">
    <source>
        <dbReference type="ARBA" id="ARBA00022895"/>
    </source>
</evidence>
<feature type="compositionally biased region" description="Basic and acidic residues" evidence="4">
    <location>
        <begin position="221"/>
        <end position="240"/>
    </location>
</feature>
<keyword evidence="7" id="KW-1185">Reference proteome</keyword>
<dbReference type="Pfam" id="PF10451">
    <property type="entry name" value="Stn1"/>
    <property type="match status" value="1"/>
</dbReference>
<reference evidence="6" key="1">
    <citation type="submission" date="2020-04" db="EMBL/GenBank/DDBJ databases">
        <title>Draft genome resource of the tomato pathogen Pseudocercospora fuligena.</title>
        <authorList>
            <person name="Zaccaron A."/>
        </authorList>
    </citation>
    <scope>NUCLEOTIDE SEQUENCE</scope>
    <source>
        <strain evidence="6">PF001</strain>
    </source>
</reference>
<feature type="region of interest" description="Disordered" evidence="4">
    <location>
        <begin position="213"/>
        <end position="257"/>
    </location>
</feature>
<evidence type="ECO:0000313" key="7">
    <source>
        <dbReference type="Proteomes" id="UP000660729"/>
    </source>
</evidence>
<protein>
    <submittedName>
        <fullName evidence="6">Protein stn1</fullName>
    </submittedName>
</protein>
<organism evidence="6 7">
    <name type="scientific">Pseudocercospora fuligena</name>
    <dbReference type="NCBI Taxonomy" id="685502"/>
    <lineage>
        <taxon>Eukaryota</taxon>
        <taxon>Fungi</taxon>
        <taxon>Dikarya</taxon>
        <taxon>Ascomycota</taxon>
        <taxon>Pezizomycotina</taxon>
        <taxon>Dothideomycetes</taxon>
        <taxon>Dothideomycetidae</taxon>
        <taxon>Mycosphaerellales</taxon>
        <taxon>Mycosphaerellaceae</taxon>
        <taxon>Pseudocercospora</taxon>
    </lineage>
</organism>